<accession>A0A8S1HM82</accession>
<reference evidence="3" key="1">
    <citation type="submission" date="2020-10" db="EMBL/GenBank/DDBJ databases">
        <authorList>
            <person name="Kikuchi T."/>
        </authorList>
    </citation>
    <scope>NUCLEOTIDE SEQUENCE</scope>
    <source>
        <strain evidence="3">NKZ352</strain>
    </source>
</reference>
<keyword evidence="4" id="KW-1185">Reference proteome</keyword>
<evidence type="ECO:0000313" key="4">
    <source>
        <dbReference type="Proteomes" id="UP000835052"/>
    </source>
</evidence>
<keyword evidence="2" id="KW-1133">Transmembrane helix</keyword>
<gene>
    <name evidence="3" type="ORF">CAUJ_LOCUS13642</name>
</gene>
<protein>
    <submittedName>
        <fullName evidence="3">Uncharacterized protein</fullName>
    </submittedName>
</protein>
<feature type="transmembrane region" description="Helical" evidence="2">
    <location>
        <begin position="66"/>
        <end position="91"/>
    </location>
</feature>
<evidence type="ECO:0000256" key="2">
    <source>
        <dbReference type="SAM" id="Phobius"/>
    </source>
</evidence>
<comment type="caution">
    <text evidence="3">The sequence shown here is derived from an EMBL/GenBank/DDBJ whole genome shotgun (WGS) entry which is preliminary data.</text>
</comment>
<organism evidence="3 4">
    <name type="scientific">Caenorhabditis auriculariae</name>
    <dbReference type="NCBI Taxonomy" id="2777116"/>
    <lineage>
        <taxon>Eukaryota</taxon>
        <taxon>Metazoa</taxon>
        <taxon>Ecdysozoa</taxon>
        <taxon>Nematoda</taxon>
        <taxon>Chromadorea</taxon>
        <taxon>Rhabditida</taxon>
        <taxon>Rhabditina</taxon>
        <taxon>Rhabditomorpha</taxon>
        <taxon>Rhabditoidea</taxon>
        <taxon>Rhabditidae</taxon>
        <taxon>Peloderinae</taxon>
        <taxon>Caenorhabditis</taxon>
    </lineage>
</organism>
<proteinExistence type="predicted"/>
<dbReference type="AlphaFoldDB" id="A0A8S1HM82"/>
<keyword evidence="2" id="KW-0472">Membrane</keyword>
<feature type="compositionally biased region" description="Acidic residues" evidence="1">
    <location>
        <begin position="95"/>
        <end position="106"/>
    </location>
</feature>
<evidence type="ECO:0000313" key="3">
    <source>
        <dbReference type="EMBL" id="CAD6197733.1"/>
    </source>
</evidence>
<sequence>MRCVARAVLGSVLTVVLLVCFAFSQFRSTFHPFDENDEETRRLLEASFPAAPTTTSTSRAPLSLSVALVLIVSLISVALLITGIIIIAVTLDPSTTDDGDESDLETDDHSTPRCESPRTQPAMYRTSFEHEYENMFTDTFTSL</sequence>
<dbReference type="Proteomes" id="UP000835052">
    <property type="component" value="Unassembled WGS sequence"/>
</dbReference>
<name>A0A8S1HM82_9PELO</name>
<dbReference type="EMBL" id="CAJGYM010000102">
    <property type="protein sequence ID" value="CAD6197733.1"/>
    <property type="molecule type" value="Genomic_DNA"/>
</dbReference>
<keyword evidence="2" id="KW-0812">Transmembrane</keyword>
<feature type="region of interest" description="Disordered" evidence="1">
    <location>
        <begin position="95"/>
        <end position="119"/>
    </location>
</feature>
<feature type="compositionally biased region" description="Basic and acidic residues" evidence="1">
    <location>
        <begin position="107"/>
        <end position="116"/>
    </location>
</feature>
<evidence type="ECO:0000256" key="1">
    <source>
        <dbReference type="SAM" id="MobiDB-lite"/>
    </source>
</evidence>